<sequence>MTPPTWPMSSGLQGQDFHGPRTQGFMAQGGRPRTPRPTKPRKLYRYRFSAKNWPLEPINPKRSRRHYRSPQPPRSPSTHPSPKETTQAITIPHRPVSSKWTKRNQQKRLIDRRSLKVATQGVILTQSYPTSFDRLTNGQLNPAIDQSLLTTAIHREFFIIFISMFDWVNVDLSAVPSLIGCFLFSAIEVGSHSTQPSNVSSRPPPQLTAEPLTEGQETTAIYRSDNSPIDGLFVSAIKPVAIQVQRIIDRLLTSVIDLLVLKANRRYWHSRDRPSAPEGYISDSAIHRPISKIIDRSSTPPSECSVLTPCCPESDRSSQGQCLPHPHKFSDQPWVHSLIDCLFVTAIKPAVTQPLFKVRLSYLLTPIFKGPISTPPRITDGNLHQ</sequence>
<feature type="compositionally biased region" description="Polar residues" evidence="1">
    <location>
        <begin position="76"/>
        <end position="87"/>
    </location>
</feature>
<proteinExistence type="predicted"/>
<keyword evidence="3" id="KW-1185">Reference proteome</keyword>
<feature type="region of interest" description="Disordered" evidence="1">
    <location>
        <begin position="1"/>
        <end position="87"/>
    </location>
</feature>
<dbReference type="Proteomes" id="UP000324748">
    <property type="component" value="Unassembled WGS sequence"/>
</dbReference>
<accession>A0A5B0PS45</accession>
<feature type="compositionally biased region" description="Basic residues" evidence="1">
    <location>
        <begin position="33"/>
        <end position="45"/>
    </location>
</feature>
<dbReference type="EMBL" id="VSWC01000042">
    <property type="protein sequence ID" value="KAA1103564.1"/>
    <property type="molecule type" value="Genomic_DNA"/>
</dbReference>
<name>A0A5B0PS45_PUCGR</name>
<comment type="caution">
    <text evidence="2">The sequence shown here is derived from an EMBL/GenBank/DDBJ whole genome shotgun (WGS) entry which is preliminary data.</text>
</comment>
<organism evidence="2 3">
    <name type="scientific">Puccinia graminis f. sp. tritici</name>
    <dbReference type="NCBI Taxonomy" id="56615"/>
    <lineage>
        <taxon>Eukaryota</taxon>
        <taxon>Fungi</taxon>
        <taxon>Dikarya</taxon>
        <taxon>Basidiomycota</taxon>
        <taxon>Pucciniomycotina</taxon>
        <taxon>Pucciniomycetes</taxon>
        <taxon>Pucciniales</taxon>
        <taxon>Pucciniaceae</taxon>
        <taxon>Puccinia</taxon>
    </lineage>
</organism>
<evidence type="ECO:0000313" key="2">
    <source>
        <dbReference type="EMBL" id="KAA1103564.1"/>
    </source>
</evidence>
<evidence type="ECO:0000313" key="3">
    <source>
        <dbReference type="Proteomes" id="UP000324748"/>
    </source>
</evidence>
<evidence type="ECO:0000256" key="1">
    <source>
        <dbReference type="SAM" id="MobiDB-lite"/>
    </source>
</evidence>
<dbReference type="AlphaFoldDB" id="A0A5B0PS45"/>
<feature type="region of interest" description="Disordered" evidence="1">
    <location>
        <begin position="193"/>
        <end position="215"/>
    </location>
</feature>
<reference evidence="2 3" key="1">
    <citation type="submission" date="2019-05" db="EMBL/GenBank/DDBJ databases">
        <title>Emergence of the Ug99 lineage of the wheat stem rust pathogen through somatic hybridization.</title>
        <authorList>
            <person name="Li F."/>
            <person name="Upadhyaya N.M."/>
            <person name="Sperschneider J."/>
            <person name="Matny O."/>
            <person name="Nguyen-Phuc H."/>
            <person name="Mago R."/>
            <person name="Raley C."/>
            <person name="Miller M.E."/>
            <person name="Silverstein K.A.T."/>
            <person name="Henningsen E."/>
            <person name="Hirsch C.D."/>
            <person name="Visser B."/>
            <person name="Pretorius Z.A."/>
            <person name="Steffenson B.J."/>
            <person name="Schwessinger B."/>
            <person name="Dodds P.N."/>
            <person name="Figueroa M."/>
        </authorList>
    </citation>
    <scope>NUCLEOTIDE SEQUENCE [LARGE SCALE GENOMIC DNA]</scope>
    <source>
        <strain evidence="2">21-0</strain>
    </source>
</reference>
<gene>
    <name evidence="2" type="ORF">PGT21_022234</name>
</gene>
<protein>
    <submittedName>
        <fullName evidence="2">Uncharacterized protein</fullName>
    </submittedName>
</protein>